<keyword evidence="8 10" id="KW-0675">Receptor</keyword>
<keyword evidence="14" id="KW-1185">Reference proteome</keyword>
<dbReference type="OrthoDB" id="5771769at2759"/>
<evidence type="ECO:0000256" key="4">
    <source>
        <dbReference type="ARBA" id="ARBA00022833"/>
    </source>
</evidence>
<keyword evidence="7 10" id="KW-0804">Transcription</keyword>
<organism evidence="14 15">
    <name type="scientific">Acanthaster planci</name>
    <name type="common">Crown-of-thorns starfish</name>
    <dbReference type="NCBI Taxonomy" id="133434"/>
    <lineage>
        <taxon>Eukaryota</taxon>
        <taxon>Metazoa</taxon>
        <taxon>Echinodermata</taxon>
        <taxon>Eleutherozoa</taxon>
        <taxon>Asterozoa</taxon>
        <taxon>Asteroidea</taxon>
        <taxon>Valvatacea</taxon>
        <taxon>Valvatida</taxon>
        <taxon>Acanthasteridae</taxon>
        <taxon>Acanthaster</taxon>
    </lineage>
</organism>
<dbReference type="GO" id="GO:0006357">
    <property type="term" value="P:regulation of transcription by RNA polymerase II"/>
    <property type="evidence" value="ECO:0007669"/>
    <property type="project" value="UniProtKB-ARBA"/>
</dbReference>
<dbReference type="PROSITE" id="PS00031">
    <property type="entry name" value="NUCLEAR_REC_DBD_1"/>
    <property type="match status" value="1"/>
</dbReference>
<evidence type="ECO:0000256" key="7">
    <source>
        <dbReference type="ARBA" id="ARBA00023163"/>
    </source>
</evidence>
<dbReference type="Proteomes" id="UP000694845">
    <property type="component" value="Unplaced"/>
</dbReference>
<evidence type="ECO:0000256" key="6">
    <source>
        <dbReference type="ARBA" id="ARBA00023125"/>
    </source>
</evidence>
<dbReference type="GO" id="GO:0008270">
    <property type="term" value="F:zinc ion binding"/>
    <property type="evidence" value="ECO:0007669"/>
    <property type="project" value="UniProtKB-KW"/>
</dbReference>
<dbReference type="FunFam" id="1.10.565.10:FF:000011">
    <property type="entry name" value="Nuclear receptor subfamily 5, group A, member 2"/>
    <property type="match status" value="1"/>
</dbReference>
<dbReference type="Pfam" id="PF00104">
    <property type="entry name" value="Hormone_recep"/>
    <property type="match status" value="1"/>
</dbReference>
<feature type="region of interest" description="Disordered" evidence="11">
    <location>
        <begin position="148"/>
        <end position="199"/>
    </location>
</feature>
<dbReference type="GeneID" id="110978923"/>
<evidence type="ECO:0000256" key="1">
    <source>
        <dbReference type="ARBA" id="ARBA00004123"/>
    </source>
</evidence>
<evidence type="ECO:0000256" key="2">
    <source>
        <dbReference type="ARBA" id="ARBA00022723"/>
    </source>
</evidence>
<keyword evidence="3 10" id="KW-0863">Zinc-finger</keyword>
<sequence length="459" mass="51862">MSRDPKVGFVPRSSFFLDKRKAMKLTCEESFEQVSRQTEVSGVTRLLCSNRREEIICDRRGIEWRKGDRLLDIPCKVCGDRSSGKHYGVYACDGCSGFFKRSIHRNRVYTCKQQGRGGGCCPIDKTHRNQCRACRLQKCFDAHMNKDAVQHERGPRKPKPKPSLADDGSTGSASPDPPPVLGQIHGGPRVHHHHHGIATTTTNTPVAVVSYVSSSMYYGTFYHSLLTAEQYNVSPMALDLSAAKVKAEMEGTPHVGFHTAMAGSPESMPEVAARLLFTSVKWTKNIPCYRLLPYRDQVLLLEEGWRDLFLLGVCQWSVPLETETLLKHLPRADKKTPGEELSRLTSQIRYMQEVVARLRALDVDFTEFACLKAVALFRPDTHGVREPQQVEALQDQAQVMLSDYIRHAYPGRSVRFGRLLLILPTLRRVSSKLIERLFFKETIGNIPIERLLSDMFQSS</sequence>
<evidence type="ECO:0000259" key="12">
    <source>
        <dbReference type="PROSITE" id="PS51030"/>
    </source>
</evidence>
<keyword evidence="2 10" id="KW-0479">Metal-binding</keyword>
<dbReference type="PRINTS" id="PR00398">
    <property type="entry name" value="STRDHORMONER"/>
</dbReference>
<dbReference type="PRINTS" id="PR01282">
    <property type="entry name" value="COUPTNFACTOR"/>
</dbReference>
<dbReference type="Gene3D" id="3.30.50.10">
    <property type="entry name" value="Erythroid Transcription Factor GATA-1, subunit A"/>
    <property type="match status" value="1"/>
</dbReference>
<comment type="similarity">
    <text evidence="10">Belongs to the nuclear hormone receptor family.</text>
</comment>
<proteinExistence type="inferred from homology"/>
<dbReference type="PROSITE" id="PS51843">
    <property type="entry name" value="NR_LBD"/>
    <property type="match status" value="1"/>
</dbReference>
<dbReference type="FunFam" id="3.30.50.10:FF:000019">
    <property type="entry name" value="Nuclear receptor subfamily 2 group E member"/>
    <property type="match status" value="1"/>
</dbReference>
<evidence type="ECO:0000313" key="14">
    <source>
        <dbReference type="Proteomes" id="UP000694845"/>
    </source>
</evidence>
<evidence type="ECO:0000313" key="15">
    <source>
        <dbReference type="RefSeq" id="XP_022089954.1"/>
    </source>
</evidence>
<dbReference type="Pfam" id="PF00105">
    <property type="entry name" value="zf-C4"/>
    <property type="match status" value="1"/>
</dbReference>
<evidence type="ECO:0000256" key="11">
    <source>
        <dbReference type="SAM" id="MobiDB-lite"/>
    </source>
</evidence>
<dbReference type="SMART" id="SM00430">
    <property type="entry name" value="HOLI"/>
    <property type="match status" value="1"/>
</dbReference>
<evidence type="ECO:0000256" key="9">
    <source>
        <dbReference type="ARBA" id="ARBA00023242"/>
    </source>
</evidence>
<dbReference type="Gene3D" id="1.10.565.10">
    <property type="entry name" value="Retinoid X Receptor"/>
    <property type="match status" value="1"/>
</dbReference>
<dbReference type="KEGG" id="aplc:110978923"/>
<evidence type="ECO:0000256" key="10">
    <source>
        <dbReference type="RuleBase" id="RU004334"/>
    </source>
</evidence>
<dbReference type="InterPro" id="IPR000536">
    <property type="entry name" value="Nucl_hrmn_rcpt_lig-bd"/>
</dbReference>
<dbReference type="PANTHER" id="PTHR24083">
    <property type="entry name" value="NUCLEAR HORMONE RECEPTOR"/>
    <property type="match status" value="1"/>
</dbReference>
<dbReference type="PRINTS" id="PR00047">
    <property type="entry name" value="STROIDFINGER"/>
</dbReference>
<evidence type="ECO:0000256" key="5">
    <source>
        <dbReference type="ARBA" id="ARBA00023015"/>
    </source>
</evidence>
<evidence type="ECO:0000256" key="8">
    <source>
        <dbReference type="ARBA" id="ARBA00023170"/>
    </source>
</evidence>
<keyword evidence="6 10" id="KW-0238">DNA-binding</keyword>
<gene>
    <name evidence="15" type="primary">LOC110978923</name>
</gene>
<dbReference type="InterPro" id="IPR001723">
    <property type="entry name" value="Nuclear_hrmn_rcpt"/>
</dbReference>
<feature type="domain" description="NR LBD" evidence="13">
    <location>
        <begin position="217"/>
        <end position="459"/>
    </location>
</feature>
<dbReference type="SUPFAM" id="SSF48508">
    <property type="entry name" value="Nuclear receptor ligand-binding domain"/>
    <property type="match status" value="1"/>
</dbReference>
<comment type="subcellular location">
    <subcellularLocation>
        <location evidence="1 10">Nucleus</location>
    </subcellularLocation>
</comment>
<dbReference type="SMART" id="SM00399">
    <property type="entry name" value="ZnF_C4"/>
    <property type="match status" value="1"/>
</dbReference>
<dbReference type="PROSITE" id="PS51030">
    <property type="entry name" value="NUCLEAR_REC_DBD_2"/>
    <property type="match status" value="1"/>
</dbReference>
<feature type="domain" description="Nuclear receptor" evidence="12">
    <location>
        <begin position="72"/>
        <end position="151"/>
    </location>
</feature>
<dbReference type="GO" id="GO:0003700">
    <property type="term" value="F:DNA-binding transcription factor activity"/>
    <property type="evidence" value="ECO:0007669"/>
    <property type="project" value="InterPro"/>
</dbReference>
<reference evidence="15" key="1">
    <citation type="submission" date="2025-08" db="UniProtKB">
        <authorList>
            <consortium name="RefSeq"/>
        </authorList>
    </citation>
    <scope>IDENTIFICATION</scope>
</reference>
<dbReference type="GO" id="GO:0043565">
    <property type="term" value="F:sequence-specific DNA binding"/>
    <property type="evidence" value="ECO:0007669"/>
    <property type="project" value="InterPro"/>
</dbReference>
<evidence type="ECO:0000259" key="13">
    <source>
        <dbReference type="PROSITE" id="PS51843"/>
    </source>
</evidence>
<dbReference type="InterPro" id="IPR035500">
    <property type="entry name" value="NHR-like_dom_sf"/>
</dbReference>
<protein>
    <submittedName>
        <fullName evidence="15">Nuclear receptor subfamily 2 group E member 1-like isoform X1</fullName>
    </submittedName>
</protein>
<dbReference type="AlphaFoldDB" id="A0A8B7Y9N9"/>
<dbReference type="RefSeq" id="XP_022089954.1">
    <property type="nucleotide sequence ID" value="XM_022234262.1"/>
</dbReference>
<keyword evidence="5 10" id="KW-0805">Transcription regulation</keyword>
<accession>A0A8B7Y9N9</accession>
<keyword evidence="9 10" id="KW-0539">Nucleus</keyword>
<dbReference type="InterPro" id="IPR001628">
    <property type="entry name" value="Znf_hrmn_rcpt"/>
</dbReference>
<name>A0A8B7Y9N9_ACAPL</name>
<dbReference type="InterPro" id="IPR050274">
    <property type="entry name" value="Nuclear_hormone_rcpt_NR2"/>
</dbReference>
<dbReference type="GO" id="GO:0005634">
    <property type="term" value="C:nucleus"/>
    <property type="evidence" value="ECO:0007669"/>
    <property type="project" value="UniProtKB-SubCell"/>
</dbReference>
<keyword evidence="4 10" id="KW-0862">Zinc</keyword>
<dbReference type="InterPro" id="IPR013088">
    <property type="entry name" value="Znf_NHR/GATA"/>
</dbReference>
<dbReference type="SUPFAM" id="SSF57716">
    <property type="entry name" value="Glucocorticoid receptor-like (DNA-binding domain)"/>
    <property type="match status" value="1"/>
</dbReference>
<evidence type="ECO:0000256" key="3">
    <source>
        <dbReference type="ARBA" id="ARBA00022771"/>
    </source>
</evidence>
<dbReference type="GO" id="GO:0032502">
    <property type="term" value="P:developmental process"/>
    <property type="evidence" value="ECO:0007669"/>
    <property type="project" value="UniProtKB-ARBA"/>
</dbReference>